<reference evidence="3 4" key="1">
    <citation type="submission" date="2018-08" db="EMBL/GenBank/DDBJ databases">
        <title>Henriciella mobilis sp. nov., isolated from seawater.</title>
        <authorList>
            <person name="Cheng H."/>
            <person name="Wu Y.-H."/>
            <person name="Xu X.-W."/>
            <person name="Guo L.-L."/>
        </authorList>
    </citation>
    <scope>NUCLEOTIDE SEQUENCE [LARGE SCALE GENOMIC DNA]</scope>
    <source>
        <strain evidence="3 4">JN25</strain>
    </source>
</reference>
<gene>
    <name evidence="3" type="ORF">D1223_08440</name>
</gene>
<dbReference type="GO" id="GO:0008934">
    <property type="term" value="F:inositol monophosphate 1-phosphatase activity"/>
    <property type="evidence" value="ECO:0007669"/>
    <property type="project" value="TreeGrafter"/>
</dbReference>
<dbReference type="GO" id="GO:0006020">
    <property type="term" value="P:inositol metabolic process"/>
    <property type="evidence" value="ECO:0007669"/>
    <property type="project" value="TreeGrafter"/>
</dbReference>
<evidence type="ECO:0000313" key="4">
    <source>
        <dbReference type="Proteomes" id="UP000266385"/>
    </source>
</evidence>
<dbReference type="Gene3D" id="3.30.540.10">
    <property type="entry name" value="Fructose-1,6-Bisphosphatase, subunit A, domain 1"/>
    <property type="match status" value="1"/>
</dbReference>
<dbReference type="AlphaFoldDB" id="A0A399RH20"/>
<dbReference type="SUPFAM" id="SSF56655">
    <property type="entry name" value="Carbohydrate phosphatase"/>
    <property type="match status" value="1"/>
</dbReference>
<protein>
    <submittedName>
        <fullName evidence="3">Histidinol-phosphatase</fullName>
    </submittedName>
</protein>
<keyword evidence="2" id="KW-0460">Magnesium</keyword>
<dbReference type="RefSeq" id="WP_119375946.1">
    <property type="nucleotide sequence ID" value="NZ_QWFX01000006.1"/>
</dbReference>
<organism evidence="3 4">
    <name type="scientific">Henriciella mobilis</name>
    <dbReference type="NCBI Taxonomy" id="2305467"/>
    <lineage>
        <taxon>Bacteria</taxon>
        <taxon>Pseudomonadati</taxon>
        <taxon>Pseudomonadota</taxon>
        <taxon>Alphaproteobacteria</taxon>
        <taxon>Hyphomonadales</taxon>
        <taxon>Hyphomonadaceae</taxon>
        <taxon>Henriciella</taxon>
    </lineage>
</organism>
<keyword evidence="4" id="KW-1185">Reference proteome</keyword>
<dbReference type="PANTHER" id="PTHR20854">
    <property type="entry name" value="INOSITOL MONOPHOSPHATASE"/>
    <property type="match status" value="1"/>
</dbReference>
<accession>A0A399RH20</accession>
<feature type="binding site" evidence="2">
    <location>
        <position position="75"/>
    </location>
    <ligand>
        <name>Mg(2+)</name>
        <dbReference type="ChEBI" id="CHEBI:18420"/>
        <label>1</label>
        <note>catalytic</note>
    </ligand>
</feature>
<feature type="binding site" evidence="2">
    <location>
        <position position="94"/>
    </location>
    <ligand>
        <name>Mg(2+)</name>
        <dbReference type="ChEBI" id="CHEBI:18420"/>
        <label>1</label>
        <note>catalytic</note>
    </ligand>
</feature>
<comment type="caution">
    <text evidence="3">The sequence shown here is derived from an EMBL/GenBank/DDBJ whole genome shotgun (WGS) entry which is preliminary data.</text>
</comment>
<sequence length="269" mass="28913">MQTGFDETASLDLARRLARAAWSAIQPHFRASVATENKGGRGASYDPVTIADKAAEQAIRDILSAERPDDGIDGEEFGRHEGPSGWTWLIDPIDGTRAFIAGLPVWTTLIALVDPEGNPVLGMIDQPFLGERYVGSPAGTFLETATTRTQLRVSECNDLRDAIIATTDPFIMTPAEQGAWTHLRHTARVSRYGLDAYAYARLASGSVDLVCETGLQAHDVAALIPVVRGAGGIARDWRGNEAKLGSQIACAASEPLFEQALISLRRSAL</sequence>
<dbReference type="PANTHER" id="PTHR20854:SF4">
    <property type="entry name" value="INOSITOL-1-MONOPHOSPHATASE-RELATED"/>
    <property type="match status" value="1"/>
</dbReference>
<proteinExistence type="inferred from homology"/>
<feature type="binding site" evidence="2">
    <location>
        <position position="91"/>
    </location>
    <ligand>
        <name>Mg(2+)</name>
        <dbReference type="ChEBI" id="CHEBI:18420"/>
        <label>1</label>
        <note>catalytic</note>
    </ligand>
</feature>
<dbReference type="InterPro" id="IPR000760">
    <property type="entry name" value="Inositol_monophosphatase-like"/>
</dbReference>
<dbReference type="EMBL" id="QWFX01000006">
    <property type="protein sequence ID" value="RIJ30638.1"/>
    <property type="molecule type" value="Genomic_DNA"/>
</dbReference>
<dbReference type="GO" id="GO:0046872">
    <property type="term" value="F:metal ion binding"/>
    <property type="evidence" value="ECO:0007669"/>
    <property type="project" value="UniProtKB-KW"/>
</dbReference>
<evidence type="ECO:0000256" key="2">
    <source>
        <dbReference type="PIRSR" id="PIRSR600760-2"/>
    </source>
</evidence>
<comment type="cofactor">
    <cofactor evidence="2">
        <name>Mg(2+)</name>
        <dbReference type="ChEBI" id="CHEBI:18420"/>
    </cofactor>
</comment>
<dbReference type="GO" id="GO:0007165">
    <property type="term" value="P:signal transduction"/>
    <property type="evidence" value="ECO:0007669"/>
    <property type="project" value="TreeGrafter"/>
</dbReference>
<dbReference type="CDD" id="cd01641">
    <property type="entry name" value="Bacterial_IMPase_like_1"/>
    <property type="match status" value="1"/>
</dbReference>
<dbReference type="Proteomes" id="UP000266385">
    <property type="component" value="Unassembled WGS sequence"/>
</dbReference>
<feature type="binding site" evidence="2">
    <location>
        <position position="219"/>
    </location>
    <ligand>
        <name>Mg(2+)</name>
        <dbReference type="ChEBI" id="CHEBI:18420"/>
        <label>1</label>
        <note>catalytic</note>
    </ligand>
</feature>
<feature type="binding site" evidence="2">
    <location>
        <position position="93"/>
    </location>
    <ligand>
        <name>Mg(2+)</name>
        <dbReference type="ChEBI" id="CHEBI:18420"/>
        <label>2</label>
    </ligand>
</feature>
<dbReference type="PRINTS" id="PR00377">
    <property type="entry name" value="IMPHPHTASES"/>
</dbReference>
<comment type="similarity">
    <text evidence="1">Belongs to the inositol monophosphatase superfamily.</text>
</comment>
<keyword evidence="2" id="KW-0479">Metal-binding</keyword>
<dbReference type="Gene3D" id="3.40.190.80">
    <property type="match status" value="1"/>
</dbReference>
<dbReference type="OrthoDB" id="9785695at2"/>
<evidence type="ECO:0000256" key="1">
    <source>
        <dbReference type="ARBA" id="ARBA00009759"/>
    </source>
</evidence>
<name>A0A399RH20_9PROT</name>
<dbReference type="Pfam" id="PF00459">
    <property type="entry name" value="Inositol_P"/>
    <property type="match status" value="1"/>
</dbReference>
<evidence type="ECO:0000313" key="3">
    <source>
        <dbReference type="EMBL" id="RIJ30638.1"/>
    </source>
</evidence>